<gene>
    <name evidence="4" type="ORF">CYY_000466</name>
</gene>
<dbReference type="OrthoDB" id="411064at2759"/>
<evidence type="ECO:0000259" key="3">
    <source>
        <dbReference type="Pfam" id="PF01557"/>
    </source>
</evidence>
<dbReference type="GO" id="GO:0046872">
    <property type="term" value="F:metal ion binding"/>
    <property type="evidence" value="ECO:0007669"/>
    <property type="project" value="UniProtKB-KW"/>
</dbReference>
<dbReference type="Gene3D" id="3.90.850.10">
    <property type="entry name" value="Fumarylacetoacetase-like, C-terminal domain"/>
    <property type="match status" value="1"/>
</dbReference>
<sequence length="221" mass="23942">MSGINKFWTTGRKIVAVGRNYVSHAKELGNEIPKEPFFFLKPTSSYLLPNSGAIEIPSSESDIHHEVELGVVIGKTGRDIDAASAMDYVGGYTLALDMTSRDQQAKAKAKSLPWTVAKGYDTFCPISGFIEKDKIKDPMNVELWLTVDGETKQKGLTSDMIFDIPTLIQHISSIMTLEAGDLVLTGTPAGVGRVLPGQVVKAGITGIVDVSFDVALRQKKN</sequence>
<dbReference type="GO" id="GO:0005739">
    <property type="term" value="C:mitochondrion"/>
    <property type="evidence" value="ECO:0007669"/>
    <property type="project" value="TreeGrafter"/>
</dbReference>
<dbReference type="PANTHER" id="PTHR11820">
    <property type="entry name" value="ACYLPYRUVASE"/>
    <property type="match status" value="1"/>
</dbReference>
<evidence type="ECO:0000313" key="5">
    <source>
        <dbReference type="Proteomes" id="UP000695562"/>
    </source>
</evidence>
<evidence type="ECO:0000256" key="2">
    <source>
        <dbReference type="ARBA" id="ARBA00022723"/>
    </source>
</evidence>
<dbReference type="Proteomes" id="UP000695562">
    <property type="component" value="Unassembled WGS sequence"/>
</dbReference>
<dbReference type="Pfam" id="PF01557">
    <property type="entry name" value="FAA_hydrolase"/>
    <property type="match status" value="1"/>
</dbReference>
<dbReference type="AlphaFoldDB" id="A0A8J4Q1U8"/>
<comment type="similarity">
    <text evidence="1">Belongs to the FAH family.</text>
</comment>
<name>A0A8J4Q1U8_9MYCE</name>
<dbReference type="GO" id="GO:0019752">
    <property type="term" value="P:carboxylic acid metabolic process"/>
    <property type="evidence" value="ECO:0007669"/>
    <property type="project" value="UniProtKB-ARBA"/>
</dbReference>
<feature type="domain" description="Fumarylacetoacetase-like C-terminal" evidence="3">
    <location>
        <begin position="13"/>
        <end position="214"/>
    </location>
</feature>
<dbReference type="FunFam" id="3.90.850.10:FF:000003">
    <property type="entry name" value="Fumarylacetoacetate hydrolase domain-containing 1"/>
    <property type="match status" value="1"/>
</dbReference>
<evidence type="ECO:0000256" key="1">
    <source>
        <dbReference type="ARBA" id="ARBA00010211"/>
    </source>
</evidence>
<dbReference type="EMBL" id="AJWJ01000008">
    <property type="protein sequence ID" value="KAF2078276.1"/>
    <property type="molecule type" value="Genomic_DNA"/>
</dbReference>
<keyword evidence="5" id="KW-1185">Reference proteome</keyword>
<keyword evidence="2" id="KW-0479">Metal-binding</keyword>
<dbReference type="InterPro" id="IPR036663">
    <property type="entry name" value="Fumarylacetoacetase_C_sf"/>
</dbReference>
<dbReference type="PANTHER" id="PTHR11820:SF7">
    <property type="entry name" value="ACYLPYRUVASE FAHD1, MITOCHONDRIAL"/>
    <property type="match status" value="1"/>
</dbReference>
<proteinExistence type="inferred from homology"/>
<dbReference type="GO" id="GO:0018773">
    <property type="term" value="F:acetylpyruvate hydrolase activity"/>
    <property type="evidence" value="ECO:0007669"/>
    <property type="project" value="TreeGrafter"/>
</dbReference>
<evidence type="ECO:0000313" key="4">
    <source>
        <dbReference type="EMBL" id="KAF2078276.1"/>
    </source>
</evidence>
<protein>
    <recommendedName>
        <fullName evidence="3">Fumarylacetoacetase-like C-terminal domain-containing protein</fullName>
    </recommendedName>
</protein>
<organism evidence="4 5">
    <name type="scientific">Polysphondylium violaceum</name>
    <dbReference type="NCBI Taxonomy" id="133409"/>
    <lineage>
        <taxon>Eukaryota</taxon>
        <taxon>Amoebozoa</taxon>
        <taxon>Evosea</taxon>
        <taxon>Eumycetozoa</taxon>
        <taxon>Dictyostelia</taxon>
        <taxon>Dictyosteliales</taxon>
        <taxon>Dictyosteliaceae</taxon>
        <taxon>Polysphondylium</taxon>
    </lineage>
</organism>
<dbReference type="InterPro" id="IPR011234">
    <property type="entry name" value="Fumarylacetoacetase-like_C"/>
</dbReference>
<comment type="caution">
    <text evidence="4">The sequence shown here is derived from an EMBL/GenBank/DDBJ whole genome shotgun (WGS) entry which is preliminary data.</text>
</comment>
<dbReference type="SUPFAM" id="SSF56529">
    <property type="entry name" value="FAH"/>
    <property type="match status" value="1"/>
</dbReference>
<reference evidence="4" key="1">
    <citation type="submission" date="2020-01" db="EMBL/GenBank/DDBJ databases">
        <title>Development of genomics and gene disruption for Polysphondylium violaceum indicates a role for the polyketide synthase stlB in stalk morphogenesis.</title>
        <authorList>
            <person name="Narita B."/>
            <person name="Kawabe Y."/>
            <person name="Kin K."/>
            <person name="Saito T."/>
            <person name="Gibbs R."/>
            <person name="Kuspa A."/>
            <person name="Muzny D."/>
            <person name="Queller D."/>
            <person name="Richards S."/>
            <person name="Strassman J."/>
            <person name="Sucgang R."/>
            <person name="Worley K."/>
            <person name="Schaap P."/>
        </authorList>
    </citation>
    <scope>NUCLEOTIDE SEQUENCE</scope>
    <source>
        <strain evidence="4">QSvi11</strain>
    </source>
</reference>
<accession>A0A8J4Q1U8</accession>